<protein>
    <submittedName>
        <fullName evidence="2">Uncharacterized protein</fullName>
    </submittedName>
</protein>
<feature type="signal peptide" evidence="1">
    <location>
        <begin position="1"/>
        <end position="27"/>
    </location>
</feature>
<keyword evidence="1" id="KW-0732">Signal</keyword>
<name>A0A1D8INF7_9GAMM</name>
<keyword evidence="3" id="KW-1185">Reference proteome</keyword>
<gene>
    <name evidence="2" type="ORF">BI364_08595</name>
</gene>
<evidence type="ECO:0000256" key="1">
    <source>
        <dbReference type="SAM" id="SignalP"/>
    </source>
</evidence>
<reference evidence="3" key="1">
    <citation type="submission" date="2016-09" db="EMBL/GenBank/DDBJ databases">
        <title>Acidihalobacter prosperus F5.</title>
        <authorList>
            <person name="Khaleque H.N."/>
            <person name="Ramsay J.P."/>
            <person name="Kaksonen A.H."/>
            <person name="Boxall N.J."/>
            <person name="Watkin E.L.J."/>
        </authorList>
    </citation>
    <scope>NUCLEOTIDE SEQUENCE [LARGE SCALE GENOMIC DNA]</scope>
    <source>
        <strain evidence="3">F5</strain>
    </source>
</reference>
<feature type="chain" id="PRO_5009108307" evidence="1">
    <location>
        <begin position="28"/>
        <end position="256"/>
    </location>
</feature>
<evidence type="ECO:0000313" key="3">
    <source>
        <dbReference type="Proteomes" id="UP000095401"/>
    </source>
</evidence>
<organism evidence="2 3">
    <name type="scientific">Acidihalobacter yilgarnensis</name>
    <dbReference type="NCBI Taxonomy" id="2819280"/>
    <lineage>
        <taxon>Bacteria</taxon>
        <taxon>Pseudomonadati</taxon>
        <taxon>Pseudomonadota</taxon>
        <taxon>Gammaproteobacteria</taxon>
        <taxon>Chromatiales</taxon>
        <taxon>Ectothiorhodospiraceae</taxon>
        <taxon>Acidihalobacter</taxon>
    </lineage>
</organism>
<dbReference type="KEGG" id="aprs:BI364_08595"/>
<dbReference type="AlphaFoldDB" id="A0A1D8INF7"/>
<dbReference type="EMBL" id="CP017415">
    <property type="protein sequence ID" value="AOU98010.1"/>
    <property type="molecule type" value="Genomic_DNA"/>
</dbReference>
<dbReference type="Proteomes" id="UP000095401">
    <property type="component" value="Chromosome"/>
</dbReference>
<dbReference type="RefSeq" id="WP_070078386.1">
    <property type="nucleotide sequence ID" value="NZ_CP017415.1"/>
</dbReference>
<sequence>MKTSALHRLFAFGLVTCATLASATAWAATVPAQNRYRVEMILFAINDPDNFTQEQWPQNLPAPDMDQAVDVFNGQQASGFVALPASDYALDDAAKRLQASGRYTVLAHVAWEQPGLSIKQAIPVAITAGRDYAPLYPALTAPRYVIQGGQSVEIPSPQHLYRLSGTIKVVLSRYLHVYTNLILNIPSQPLIGSSGQTRQIEDTAVIDNPSAQPTPGGSLTAVHIIEHRRTRSRVLNYVDQPLLGILFEIWPVGNSR</sequence>
<evidence type="ECO:0000313" key="2">
    <source>
        <dbReference type="EMBL" id="AOU98010.1"/>
    </source>
</evidence>
<accession>A0A1D8INF7</accession>
<dbReference type="Pfam" id="PF10972">
    <property type="entry name" value="CsiV"/>
    <property type="match status" value="1"/>
</dbReference>
<proteinExistence type="predicted"/>
<dbReference type="InterPro" id="IPR021241">
    <property type="entry name" value="CsiV"/>
</dbReference>